<dbReference type="Proteomes" id="UP000689195">
    <property type="component" value="Unassembled WGS sequence"/>
</dbReference>
<accession>A0A8S1X738</accession>
<dbReference type="EMBL" id="CAJJDO010000114">
    <property type="protein sequence ID" value="CAD8197081.1"/>
    <property type="molecule type" value="Genomic_DNA"/>
</dbReference>
<keyword evidence="2" id="KW-1185">Reference proteome</keyword>
<sequence length="70" mass="8266">MSQHLSNLHMVTNKYYSCLIPKQLEFPDYEHSDPTTQLKQAEADSQVSHGDEHCQQELLFKKYLELQDKQ</sequence>
<protein>
    <submittedName>
        <fullName evidence="1">Uncharacterized protein</fullName>
    </submittedName>
</protein>
<evidence type="ECO:0000313" key="1">
    <source>
        <dbReference type="EMBL" id="CAD8197081.1"/>
    </source>
</evidence>
<proteinExistence type="predicted"/>
<evidence type="ECO:0000313" key="2">
    <source>
        <dbReference type="Proteomes" id="UP000689195"/>
    </source>
</evidence>
<name>A0A8S1X738_9CILI</name>
<gene>
    <name evidence="1" type="ORF">PPENT_87.1.T1140103</name>
</gene>
<reference evidence="1" key="1">
    <citation type="submission" date="2021-01" db="EMBL/GenBank/DDBJ databases">
        <authorList>
            <consortium name="Genoscope - CEA"/>
            <person name="William W."/>
        </authorList>
    </citation>
    <scope>NUCLEOTIDE SEQUENCE</scope>
</reference>
<organism evidence="1 2">
    <name type="scientific">Paramecium pentaurelia</name>
    <dbReference type="NCBI Taxonomy" id="43138"/>
    <lineage>
        <taxon>Eukaryota</taxon>
        <taxon>Sar</taxon>
        <taxon>Alveolata</taxon>
        <taxon>Ciliophora</taxon>
        <taxon>Intramacronucleata</taxon>
        <taxon>Oligohymenophorea</taxon>
        <taxon>Peniculida</taxon>
        <taxon>Parameciidae</taxon>
        <taxon>Paramecium</taxon>
    </lineage>
</organism>
<comment type="caution">
    <text evidence="1">The sequence shown here is derived from an EMBL/GenBank/DDBJ whole genome shotgun (WGS) entry which is preliminary data.</text>
</comment>
<dbReference type="AlphaFoldDB" id="A0A8S1X738"/>